<evidence type="ECO:0000313" key="2">
    <source>
        <dbReference type="EMBL" id="OBZ89694.1"/>
    </source>
</evidence>
<name>A0A1C7NR07_9FUNG</name>
<dbReference type="EMBL" id="LUGH01000082">
    <property type="protein sequence ID" value="OBZ89694.1"/>
    <property type="molecule type" value="Genomic_DNA"/>
</dbReference>
<comment type="caution">
    <text evidence="2">The sequence shown here is derived from an EMBL/GenBank/DDBJ whole genome shotgun (WGS) entry which is preliminary data.</text>
</comment>
<organism evidence="2 3">
    <name type="scientific">Choanephora cucurbitarum</name>
    <dbReference type="NCBI Taxonomy" id="101091"/>
    <lineage>
        <taxon>Eukaryota</taxon>
        <taxon>Fungi</taxon>
        <taxon>Fungi incertae sedis</taxon>
        <taxon>Mucoromycota</taxon>
        <taxon>Mucoromycotina</taxon>
        <taxon>Mucoromycetes</taxon>
        <taxon>Mucorales</taxon>
        <taxon>Mucorineae</taxon>
        <taxon>Choanephoraceae</taxon>
        <taxon>Choanephoroideae</taxon>
        <taxon>Choanephora</taxon>
    </lineage>
</organism>
<dbReference type="InParanoid" id="A0A1C7NR07"/>
<dbReference type="OrthoDB" id="10267127at2759"/>
<dbReference type="Pfam" id="PF08757">
    <property type="entry name" value="CotH"/>
    <property type="match status" value="1"/>
</dbReference>
<accession>A0A1C7NR07</accession>
<keyword evidence="3" id="KW-1185">Reference proteome</keyword>
<feature type="region of interest" description="Disordered" evidence="1">
    <location>
        <begin position="273"/>
        <end position="340"/>
    </location>
</feature>
<reference evidence="2 3" key="1">
    <citation type="submission" date="2016-03" db="EMBL/GenBank/DDBJ databases">
        <title>Choanephora cucurbitarum.</title>
        <authorList>
            <person name="Min B."/>
            <person name="Park H."/>
            <person name="Park J.-H."/>
            <person name="Shin H.-D."/>
            <person name="Choi I.-G."/>
        </authorList>
    </citation>
    <scope>NUCLEOTIDE SEQUENCE [LARGE SCALE GENOMIC DNA]</scope>
    <source>
        <strain evidence="2 3">KUS-F28377</strain>
    </source>
</reference>
<proteinExistence type="predicted"/>
<dbReference type="AlphaFoldDB" id="A0A1C7NR07"/>
<dbReference type="STRING" id="101091.A0A1C7NR07"/>
<evidence type="ECO:0000313" key="3">
    <source>
        <dbReference type="Proteomes" id="UP000093000"/>
    </source>
</evidence>
<feature type="compositionally biased region" description="Basic and acidic residues" evidence="1">
    <location>
        <begin position="330"/>
        <end position="340"/>
    </location>
</feature>
<gene>
    <name evidence="2" type="ORF">A0J61_02245</name>
</gene>
<sequence>MKLFNVSLCPENQLIGVVVDNHVYPLSASDVTSSVLYTGQAPIANVGYRYACISKDKHVIVSQEDFIRMPVRGADRTLNEHYERSWNQKPLNSIPTTMAPLACIHRITSDLHIEGEIPTIHFFGNQSLIDLVHANQGDDVKIKVNMTYISPHVIKHFPKVTFAISGHSTRFFAKTSYKFKTPEGESLFGYQHLKLRSISTDKTFMRDSLAYSIAESIGLPSSGHSYVRVYINHQAVGLFGLAEMFKKPWVRNEMSFGNRNRHLGALYVADISGGRKMKPPRKGSPPPPPDDCYHSKPPSGDCPPDGQPPENCCHDGPPFGQGSFGPPGSKPDRTNHGRRSDLSYLGDDVHLYDAGYYKVKADSARGHANFTRLMELTQFISEQYNLTQIDNSVVPLWHRKIDMDSLLRMIALEIVISNSDGYLTMANNYILYDDYTTDRIVFSAQDFDLTMGSAIQNAMLLHNGNYTVFPGFLSRPVTASLMRIPKFKKELEDLIYKLVKELVNREVLTPRIESLKDFLLEDVIWDQGLPRLGSPAHRSGVDEDTTMDPKTVFLKAIYGPSNISRSMSLYDWIDYRSANLLNFLSKHGK</sequence>
<dbReference type="InterPro" id="IPR014867">
    <property type="entry name" value="Spore_coat_CotH_CotH2/3/7"/>
</dbReference>
<dbReference type="PANTHER" id="PTHR40050:SF1">
    <property type="entry name" value="INNER SPORE COAT PROTEIN H"/>
    <property type="match status" value="1"/>
</dbReference>
<feature type="compositionally biased region" description="Low complexity" evidence="1">
    <location>
        <begin position="316"/>
        <end position="327"/>
    </location>
</feature>
<protein>
    <submittedName>
        <fullName evidence="2">Uncharacterized protein</fullName>
    </submittedName>
</protein>
<evidence type="ECO:0000256" key="1">
    <source>
        <dbReference type="SAM" id="MobiDB-lite"/>
    </source>
</evidence>
<dbReference type="PANTHER" id="PTHR40050">
    <property type="entry name" value="INNER SPORE COAT PROTEIN H"/>
    <property type="match status" value="1"/>
</dbReference>
<dbReference type="Proteomes" id="UP000093000">
    <property type="component" value="Unassembled WGS sequence"/>
</dbReference>